<dbReference type="OrthoDB" id="2787at2759"/>
<sequence length="677" mass="74237">MHHIQEASRRQKKKISDATKQKPDHESKNDTHFSNGIPRLRAQNLTLRTDVRQRKPAPKDVIVLAFGSSAIRYGFASDSTPRIVFPAVAFPRKQSALANPSIRPFRVPSYVPRSEDELKASRVTFDKVRDEVAQELALSERRRGGGRPIPWKAAVELVPEESERLKQENVIEDNTRVLVGHEVEFLIRDEERAKNYDIIFPMWDGKLLFDSGAPSSLIRKAMDALLSYIVDQLVLDRRNPRRKGSRFKLKAEAANGNSGDMNGAAEVDQMFVKDGCAKSFVALVVPETSQRRDVAEIVNAVYASSAMQTAAVFIHQSAVSCAFGAGLATCAVVDIGHSATTVACVEDGVICGESRIHLEYGSWHIQNAFDVLLRDHSTLHRFVESNVESNGTDRDRAVVAEDLSAVIAKTAEQLGGFNVDENDNMSVAVVKAPSGVSLRVKLGVGIRTIPCYGLIYPKLLKAANEMTTLRKCIPVRTLFERNSEDDNFVSDIFNDLRRSGIATAALPIGLFANEVGQPAAQTLNPKEASIVDAIIWSVARAVEIKRPDQQSRTADTYRRYLNAVVLAGGGASIDGIALALEGRIKKGFLDAGVTIHDVTVIDGGKGKTDEELAAAAAILKDVGSDGGLIDDTDTATLPWKGGAVMVEADAVGEYWVYRDDWESRNVRALRERAPFYW</sequence>
<feature type="region of interest" description="Disordered" evidence="2">
    <location>
        <begin position="1"/>
        <end position="52"/>
    </location>
</feature>
<comment type="caution">
    <text evidence="3">The sequence shown here is derived from an EMBL/GenBank/DDBJ whole genome shotgun (WGS) entry which is preliminary data.</text>
</comment>
<dbReference type="InterPro" id="IPR043129">
    <property type="entry name" value="ATPase_NBD"/>
</dbReference>
<evidence type="ECO:0000256" key="2">
    <source>
        <dbReference type="SAM" id="MobiDB-lite"/>
    </source>
</evidence>
<dbReference type="PANTHER" id="PTHR11937">
    <property type="entry name" value="ACTIN"/>
    <property type="match status" value="1"/>
</dbReference>
<protein>
    <submittedName>
        <fullName evidence="3">Actin-related protein 8</fullName>
    </submittedName>
</protein>
<keyword evidence="4" id="KW-1185">Reference proteome</keyword>
<proteinExistence type="inferred from homology"/>
<evidence type="ECO:0000313" key="4">
    <source>
        <dbReference type="Proteomes" id="UP000247409"/>
    </source>
</evidence>
<organism evidence="3 4">
    <name type="scientific">Gracilariopsis chorda</name>
    <dbReference type="NCBI Taxonomy" id="448386"/>
    <lineage>
        <taxon>Eukaryota</taxon>
        <taxon>Rhodophyta</taxon>
        <taxon>Florideophyceae</taxon>
        <taxon>Rhodymeniophycidae</taxon>
        <taxon>Gracilariales</taxon>
        <taxon>Gracilariaceae</taxon>
        <taxon>Gracilariopsis</taxon>
    </lineage>
</organism>
<dbReference type="SMART" id="SM00268">
    <property type="entry name" value="ACTIN"/>
    <property type="match status" value="1"/>
</dbReference>
<gene>
    <name evidence="3" type="ORF">BWQ96_08012</name>
</gene>
<accession>A0A2V3IJT2</accession>
<dbReference type="Pfam" id="PF00022">
    <property type="entry name" value="Actin"/>
    <property type="match status" value="1"/>
</dbReference>
<name>A0A2V3IJT2_9FLOR</name>
<dbReference type="Gene3D" id="3.30.420.40">
    <property type="match status" value="3"/>
</dbReference>
<dbReference type="CDD" id="cd10206">
    <property type="entry name" value="ASKHA_NBD_Arp8-like"/>
    <property type="match status" value="1"/>
</dbReference>
<dbReference type="Proteomes" id="UP000247409">
    <property type="component" value="Unassembled WGS sequence"/>
</dbReference>
<dbReference type="STRING" id="448386.A0A2V3IJT2"/>
<dbReference type="SUPFAM" id="SSF53067">
    <property type="entry name" value="Actin-like ATPase domain"/>
    <property type="match status" value="2"/>
</dbReference>
<dbReference type="EMBL" id="NBIV01000169">
    <property type="protein sequence ID" value="PXF42293.1"/>
    <property type="molecule type" value="Genomic_DNA"/>
</dbReference>
<evidence type="ECO:0000256" key="1">
    <source>
        <dbReference type="RuleBase" id="RU000487"/>
    </source>
</evidence>
<evidence type="ECO:0000313" key="3">
    <source>
        <dbReference type="EMBL" id="PXF42293.1"/>
    </source>
</evidence>
<dbReference type="InterPro" id="IPR004000">
    <property type="entry name" value="Actin"/>
</dbReference>
<comment type="similarity">
    <text evidence="1">Belongs to the actin family.</text>
</comment>
<dbReference type="AlphaFoldDB" id="A0A2V3IJT2"/>
<reference evidence="3 4" key="1">
    <citation type="journal article" date="2018" name="Mol. Biol. Evol.">
        <title>Analysis of the draft genome of the red seaweed Gracilariopsis chorda provides insights into genome size evolution in Rhodophyta.</title>
        <authorList>
            <person name="Lee J."/>
            <person name="Yang E.C."/>
            <person name="Graf L."/>
            <person name="Yang J.H."/>
            <person name="Qiu H."/>
            <person name="Zel Zion U."/>
            <person name="Chan C.X."/>
            <person name="Stephens T.G."/>
            <person name="Weber A.P.M."/>
            <person name="Boo G.H."/>
            <person name="Boo S.M."/>
            <person name="Kim K.M."/>
            <person name="Shin Y."/>
            <person name="Jung M."/>
            <person name="Lee S.J."/>
            <person name="Yim H.S."/>
            <person name="Lee J.H."/>
            <person name="Bhattacharya D."/>
            <person name="Yoon H.S."/>
        </authorList>
    </citation>
    <scope>NUCLEOTIDE SEQUENCE [LARGE SCALE GENOMIC DNA]</scope>
    <source>
        <strain evidence="3 4">SKKU-2015</strain>
        <tissue evidence="3">Whole body</tissue>
    </source>
</reference>
<feature type="compositionally biased region" description="Basic and acidic residues" evidence="2">
    <location>
        <begin position="1"/>
        <end position="31"/>
    </location>
</feature>